<evidence type="ECO:0000256" key="1">
    <source>
        <dbReference type="SAM" id="MobiDB-lite"/>
    </source>
</evidence>
<dbReference type="Proteomes" id="UP000314294">
    <property type="component" value="Unassembled WGS sequence"/>
</dbReference>
<organism evidence="2 3">
    <name type="scientific">Liparis tanakae</name>
    <name type="common">Tanaka's snailfish</name>
    <dbReference type="NCBI Taxonomy" id="230148"/>
    <lineage>
        <taxon>Eukaryota</taxon>
        <taxon>Metazoa</taxon>
        <taxon>Chordata</taxon>
        <taxon>Craniata</taxon>
        <taxon>Vertebrata</taxon>
        <taxon>Euteleostomi</taxon>
        <taxon>Actinopterygii</taxon>
        <taxon>Neopterygii</taxon>
        <taxon>Teleostei</taxon>
        <taxon>Neoteleostei</taxon>
        <taxon>Acanthomorphata</taxon>
        <taxon>Eupercaria</taxon>
        <taxon>Perciformes</taxon>
        <taxon>Cottioidei</taxon>
        <taxon>Cottales</taxon>
        <taxon>Liparidae</taxon>
        <taxon>Liparis</taxon>
    </lineage>
</organism>
<reference evidence="2 3" key="1">
    <citation type="submission" date="2019-03" db="EMBL/GenBank/DDBJ databases">
        <title>First draft genome of Liparis tanakae, snailfish: a comprehensive survey of snailfish specific genes.</title>
        <authorList>
            <person name="Kim W."/>
            <person name="Song I."/>
            <person name="Jeong J.-H."/>
            <person name="Kim D."/>
            <person name="Kim S."/>
            <person name="Ryu S."/>
            <person name="Song J.Y."/>
            <person name="Lee S.K."/>
        </authorList>
    </citation>
    <scope>NUCLEOTIDE SEQUENCE [LARGE SCALE GENOMIC DNA]</scope>
    <source>
        <tissue evidence="2">Muscle</tissue>
    </source>
</reference>
<protein>
    <submittedName>
        <fullName evidence="2">Uncharacterized protein</fullName>
    </submittedName>
</protein>
<feature type="compositionally biased region" description="Low complexity" evidence="1">
    <location>
        <begin position="11"/>
        <end position="28"/>
    </location>
</feature>
<evidence type="ECO:0000313" key="2">
    <source>
        <dbReference type="EMBL" id="TNN37970.1"/>
    </source>
</evidence>
<dbReference type="AlphaFoldDB" id="A0A4Z2FAP1"/>
<comment type="caution">
    <text evidence="2">The sequence shown here is derived from an EMBL/GenBank/DDBJ whole genome shotgun (WGS) entry which is preliminary data.</text>
</comment>
<evidence type="ECO:0000313" key="3">
    <source>
        <dbReference type="Proteomes" id="UP000314294"/>
    </source>
</evidence>
<keyword evidence="3" id="KW-1185">Reference proteome</keyword>
<sequence>MESLSRLAVTSSGNGSRLASRSSSPFSRSRCRLDGLDLATSVGAGFTLTRQGEGGEAVYDRLAGCE</sequence>
<feature type="region of interest" description="Disordered" evidence="1">
    <location>
        <begin position="1"/>
        <end position="30"/>
    </location>
</feature>
<gene>
    <name evidence="2" type="ORF">EYF80_051867</name>
</gene>
<proteinExistence type="predicted"/>
<name>A0A4Z2FAP1_9TELE</name>
<dbReference type="EMBL" id="SRLO01001421">
    <property type="protein sequence ID" value="TNN37970.1"/>
    <property type="molecule type" value="Genomic_DNA"/>
</dbReference>
<accession>A0A4Z2FAP1</accession>